<organism evidence="6 7">
    <name type="scientific">Dichanthelium oligosanthes</name>
    <dbReference type="NCBI Taxonomy" id="888268"/>
    <lineage>
        <taxon>Eukaryota</taxon>
        <taxon>Viridiplantae</taxon>
        <taxon>Streptophyta</taxon>
        <taxon>Embryophyta</taxon>
        <taxon>Tracheophyta</taxon>
        <taxon>Spermatophyta</taxon>
        <taxon>Magnoliopsida</taxon>
        <taxon>Liliopsida</taxon>
        <taxon>Poales</taxon>
        <taxon>Poaceae</taxon>
        <taxon>PACMAD clade</taxon>
        <taxon>Panicoideae</taxon>
        <taxon>Panicodae</taxon>
        <taxon>Paniceae</taxon>
        <taxon>Dichantheliinae</taxon>
        <taxon>Dichanthelium</taxon>
    </lineage>
</organism>
<evidence type="ECO:0000256" key="2">
    <source>
        <dbReference type="ARBA" id="ARBA00022833"/>
    </source>
</evidence>
<dbReference type="SMART" id="SM00132">
    <property type="entry name" value="LIM"/>
    <property type="match status" value="1"/>
</dbReference>
<evidence type="ECO:0000256" key="4">
    <source>
        <dbReference type="PROSITE-ProRule" id="PRU00125"/>
    </source>
</evidence>
<evidence type="ECO:0000256" key="1">
    <source>
        <dbReference type="ARBA" id="ARBA00022723"/>
    </source>
</evidence>
<name>A0A1E5UQJ0_9POAL</name>
<dbReference type="AlphaFoldDB" id="A0A1E5UQJ0"/>
<feature type="domain" description="LIM zinc-binding" evidence="5">
    <location>
        <begin position="8"/>
        <end position="68"/>
    </location>
</feature>
<keyword evidence="7" id="KW-1185">Reference proteome</keyword>
<dbReference type="Proteomes" id="UP000095767">
    <property type="component" value="Unassembled WGS sequence"/>
</dbReference>
<dbReference type="GO" id="GO:0051017">
    <property type="term" value="P:actin filament bundle assembly"/>
    <property type="evidence" value="ECO:0007669"/>
    <property type="project" value="UniProtKB-ARBA"/>
</dbReference>
<dbReference type="Pfam" id="PF00412">
    <property type="entry name" value="LIM"/>
    <property type="match status" value="1"/>
</dbReference>
<evidence type="ECO:0000313" key="6">
    <source>
        <dbReference type="EMBL" id="OEL15123.1"/>
    </source>
</evidence>
<dbReference type="STRING" id="888268.A0A1E5UQJ0"/>
<comment type="caution">
    <text evidence="6">The sequence shown here is derived from an EMBL/GenBank/DDBJ whole genome shotgun (WGS) entry which is preliminary data.</text>
</comment>
<dbReference type="GO" id="GO:0051015">
    <property type="term" value="F:actin filament binding"/>
    <property type="evidence" value="ECO:0007669"/>
    <property type="project" value="UniProtKB-ARBA"/>
</dbReference>
<keyword evidence="1 4" id="KW-0479">Metal-binding</keyword>
<keyword evidence="2 4" id="KW-0862">Zinc</keyword>
<protein>
    <submittedName>
        <fullName evidence="6">LIM domain-containing protein PLIM2c</fullName>
    </submittedName>
</protein>
<dbReference type="GO" id="GO:0046872">
    <property type="term" value="F:metal ion binding"/>
    <property type="evidence" value="ECO:0007669"/>
    <property type="project" value="UniProtKB-KW"/>
</dbReference>
<gene>
    <name evidence="6" type="ORF">BAE44_0023859</name>
</gene>
<dbReference type="PROSITE" id="PS00478">
    <property type="entry name" value="LIM_DOMAIN_1"/>
    <property type="match status" value="1"/>
</dbReference>
<dbReference type="FunFam" id="2.10.110.10:FF:000002">
    <property type="entry name" value="LIM domain and actin-binding 1"/>
    <property type="match status" value="1"/>
</dbReference>
<evidence type="ECO:0000259" key="5">
    <source>
        <dbReference type="PROSITE" id="PS50023"/>
    </source>
</evidence>
<dbReference type="OrthoDB" id="6129702at2759"/>
<evidence type="ECO:0000313" key="7">
    <source>
        <dbReference type="Proteomes" id="UP000095767"/>
    </source>
</evidence>
<keyword evidence="3 4" id="KW-0440">LIM domain</keyword>
<reference evidence="6 7" key="1">
    <citation type="submission" date="2016-09" db="EMBL/GenBank/DDBJ databases">
        <title>The draft genome of Dichanthelium oligosanthes: A C3 panicoid grass species.</title>
        <authorList>
            <person name="Studer A.J."/>
            <person name="Schnable J.C."/>
            <person name="Brutnell T.P."/>
        </authorList>
    </citation>
    <scope>NUCLEOTIDE SEQUENCE [LARGE SCALE GENOMIC DNA]</scope>
    <source>
        <strain evidence="7">cv. Kellogg 1175</strain>
        <tissue evidence="6">Leaf</tissue>
    </source>
</reference>
<proteinExistence type="predicted"/>
<dbReference type="PANTHER" id="PTHR24206">
    <property type="entry name" value="OS06G0237300 PROTEIN"/>
    <property type="match status" value="1"/>
</dbReference>
<dbReference type="InterPro" id="IPR001781">
    <property type="entry name" value="Znf_LIM"/>
</dbReference>
<dbReference type="EMBL" id="LWDX02067840">
    <property type="protein sequence ID" value="OEL15123.1"/>
    <property type="molecule type" value="Genomic_DNA"/>
</dbReference>
<sequence>MTFSGMQDKCKACDKTMHSIDLLTADSIPYHKSCFRCSHCKGTLSMCSYSSMDGVLYRKTHFEQLFKATGTFSKNFPTGTKANNEQLINPYCKQSKIPPTSYPLFSVELRTSVLPARRLYPLEKVQTCTLFSSDHNTSVLLFVCGGNNCGSGIERSSLNF</sequence>
<evidence type="ECO:0000256" key="3">
    <source>
        <dbReference type="ARBA" id="ARBA00023038"/>
    </source>
</evidence>
<dbReference type="SUPFAM" id="SSF57716">
    <property type="entry name" value="Glucocorticoid receptor-like (DNA-binding domain)"/>
    <property type="match status" value="2"/>
</dbReference>
<accession>A0A1E5UQJ0</accession>
<dbReference type="PROSITE" id="PS50023">
    <property type="entry name" value="LIM_DOMAIN_2"/>
    <property type="match status" value="1"/>
</dbReference>
<dbReference type="Gene3D" id="2.10.110.10">
    <property type="entry name" value="Cysteine Rich Protein"/>
    <property type="match status" value="1"/>
</dbReference>